<dbReference type="Pfam" id="PF07509">
    <property type="entry name" value="DUF1523"/>
    <property type="match status" value="1"/>
</dbReference>
<sequence length="222" mass="25438">MQALKILTLAVLTIIVLGFLHYTLPGRDVVRLVGTDVKRMDVGRYAVFWANPDAGTNQNFTRDVRFINAVTPSGKAKVYRNEDTDWSWPPYLKFDSGNLSAEVQNLTQQRDTWVAVTHYGWRVKLFSIFPNAVKIRQVEGPNVFLIPWFNIAILGLLAVILFVVVRKFRQFKRRRITPVTDHISDVAESIGDYGDSVQHSINTKRAGISGWFRRWFGTTKPR</sequence>
<dbReference type="RefSeq" id="WP_189639021.1">
    <property type="nucleotide sequence ID" value="NZ_BMZF01000001.1"/>
</dbReference>
<feature type="transmembrane region" description="Helical" evidence="1">
    <location>
        <begin position="7"/>
        <end position="24"/>
    </location>
</feature>
<keyword evidence="1" id="KW-0812">Transmembrane</keyword>
<keyword evidence="1" id="KW-0472">Membrane</keyword>
<dbReference type="EMBL" id="BMZF01000001">
    <property type="protein sequence ID" value="GHA43601.1"/>
    <property type="molecule type" value="Genomic_DNA"/>
</dbReference>
<evidence type="ECO:0000313" key="2">
    <source>
        <dbReference type="EMBL" id="GHA43601.1"/>
    </source>
</evidence>
<evidence type="ECO:0000313" key="3">
    <source>
        <dbReference type="Proteomes" id="UP000634455"/>
    </source>
</evidence>
<organism evidence="2 3">
    <name type="scientific">Paramylibacter ulvae</name>
    <dbReference type="NCBI Taxonomy" id="1651968"/>
    <lineage>
        <taxon>Bacteria</taxon>
        <taxon>Pseudomonadati</taxon>
        <taxon>Pseudomonadota</taxon>
        <taxon>Alphaproteobacteria</taxon>
        <taxon>Rhodobacterales</taxon>
        <taxon>Paracoccaceae</taxon>
        <taxon>Paramylibacter</taxon>
    </lineage>
</organism>
<dbReference type="InterPro" id="IPR011088">
    <property type="entry name" value="Phage_phiNM3_A0EWY4"/>
</dbReference>
<comment type="caution">
    <text evidence="2">The sequence shown here is derived from an EMBL/GenBank/DDBJ whole genome shotgun (WGS) entry which is preliminary data.</text>
</comment>
<keyword evidence="1" id="KW-1133">Transmembrane helix</keyword>
<gene>
    <name evidence="2" type="ORF">GCM10008927_05400</name>
</gene>
<name>A0ABQ3CTV3_9RHOB</name>
<feature type="transmembrane region" description="Helical" evidence="1">
    <location>
        <begin position="145"/>
        <end position="165"/>
    </location>
</feature>
<protein>
    <recommendedName>
        <fullName evidence="4">DUF1523 domain-containing protein</fullName>
    </recommendedName>
</protein>
<evidence type="ECO:0008006" key="4">
    <source>
        <dbReference type="Google" id="ProtNLM"/>
    </source>
</evidence>
<proteinExistence type="predicted"/>
<dbReference type="Proteomes" id="UP000634455">
    <property type="component" value="Unassembled WGS sequence"/>
</dbReference>
<reference evidence="3" key="1">
    <citation type="journal article" date="2019" name="Int. J. Syst. Evol. Microbiol.">
        <title>The Global Catalogue of Microorganisms (GCM) 10K type strain sequencing project: providing services to taxonomists for standard genome sequencing and annotation.</title>
        <authorList>
            <consortium name="The Broad Institute Genomics Platform"/>
            <consortium name="The Broad Institute Genome Sequencing Center for Infectious Disease"/>
            <person name="Wu L."/>
            <person name="Ma J."/>
        </authorList>
    </citation>
    <scope>NUCLEOTIDE SEQUENCE [LARGE SCALE GENOMIC DNA]</scope>
    <source>
        <strain evidence="3">KCTC 32465</strain>
    </source>
</reference>
<evidence type="ECO:0000256" key="1">
    <source>
        <dbReference type="SAM" id="Phobius"/>
    </source>
</evidence>
<accession>A0ABQ3CTV3</accession>
<keyword evidence="3" id="KW-1185">Reference proteome</keyword>